<feature type="region of interest" description="Disordered" evidence="2">
    <location>
        <begin position="403"/>
        <end position="471"/>
    </location>
</feature>
<feature type="compositionally biased region" description="Gly residues" evidence="2">
    <location>
        <begin position="251"/>
        <end position="275"/>
    </location>
</feature>
<name>A0A5M7CFE7_SACHI</name>
<dbReference type="RefSeq" id="WP_150065338.1">
    <property type="nucleotide sequence ID" value="NZ_VWPH01000002.1"/>
</dbReference>
<dbReference type="AlphaFoldDB" id="A0A5M7CFE7"/>
<dbReference type="Proteomes" id="UP000323946">
    <property type="component" value="Unassembled WGS sequence"/>
</dbReference>
<sequence>MGLLDTLDNAGSRVFGWESAAEEQRKEQAAKADQVAQQQQNQLAQQNAGLNVNGYDSPAITQCINWSGFSHADIYKTNQESIDQGRVGEVAQAWRDLATGLRERGELYATDLARIIEGGWQGEAADNAKEVGKPASDWMKASADAFEMTGNNLHTAGEAAGQAASMVPKPEGFSWGQAAASAVPFGVVGGGINALSQMEEQEQAEKAAQETMARVYSPTLTQVDAKMPTYTAPDGNTKQPPPVPPPPPTDWGGGPGGGGPGGGVPGGGYPGGGGIPGGSGGGYPGGGGIPGGSGGGYPGGGYPGGGGPGGGGYPGGGGIPGGGGPGGYTPPSGTGSQWADPPGGGLPGGGGPGGLPGGGTGVGGGAGAGGAGMVGGMAGGLGAGAAGMGAGGRAGVGGLGAGAGAGAGAAGGAAGARGAGAGRGMMGGMGAAGQRGQGGEDDEHERPSWLEEQDDVWMNDMPKTAPPVLGE</sequence>
<dbReference type="EMBL" id="VWPH01000002">
    <property type="protein sequence ID" value="KAA5837175.1"/>
    <property type="molecule type" value="Genomic_DNA"/>
</dbReference>
<evidence type="ECO:0000259" key="3">
    <source>
        <dbReference type="Pfam" id="PF00823"/>
    </source>
</evidence>
<proteinExistence type="inferred from homology"/>
<comment type="caution">
    <text evidence="4">The sequence shown here is derived from an EMBL/GenBank/DDBJ whole genome shotgun (WGS) entry which is preliminary data.</text>
</comment>
<feature type="region of interest" description="Disordered" evidence="2">
    <location>
        <begin position="219"/>
        <end position="275"/>
    </location>
</feature>
<gene>
    <name evidence="4" type="ORF">F1721_05050</name>
</gene>
<dbReference type="SUPFAM" id="SSF140459">
    <property type="entry name" value="PE/PPE dimer-like"/>
    <property type="match status" value="1"/>
</dbReference>
<dbReference type="SMR" id="A0A5M7CFE7"/>
<dbReference type="Pfam" id="PF00823">
    <property type="entry name" value="PPE"/>
    <property type="match status" value="1"/>
</dbReference>
<evidence type="ECO:0000313" key="4">
    <source>
        <dbReference type="EMBL" id="KAA5837175.1"/>
    </source>
</evidence>
<dbReference type="Gene3D" id="1.20.1260.20">
    <property type="entry name" value="PPE superfamily"/>
    <property type="match status" value="1"/>
</dbReference>
<feature type="compositionally biased region" description="Pro residues" evidence="2">
    <location>
        <begin position="239"/>
        <end position="249"/>
    </location>
</feature>
<accession>A0A5M7CFE7</accession>
<feature type="compositionally biased region" description="Gly residues" evidence="2">
    <location>
        <begin position="342"/>
        <end position="359"/>
    </location>
</feature>
<evidence type="ECO:0000256" key="1">
    <source>
        <dbReference type="ARBA" id="ARBA00010652"/>
    </source>
</evidence>
<evidence type="ECO:0000313" key="5">
    <source>
        <dbReference type="Proteomes" id="UP000323946"/>
    </source>
</evidence>
<reference evidence="4 5" key="1">
    <citation type="submission" date="2019-09" db="EMBL/GenBank/DDBJ databases">
        <title>Draft genome sequence of the thermophilic Saccharopolyspora hirsuta VKM Ac-666T.</title>
        <authorList>
            <person name="Lobastova T.G."/>
            <person name="Fokina V."/>
            <person name="Bragin E.Y."/>
            <person name="Shtratnikova V.Y."/>
            <person name="Starodumova I.P."/>
            <person name="Tarlachkov S.V."/>
            <person name="Donova M.V."/>
        </authorList>
    </citation>
    <scope>NUCLEOTIDE SEQUENCE [LARGE SCALE GENOMIC DNA]</scope>
    <source>
        <strain evidence="4 5">VKM Ac-666</strain>
    </source>
</reference>
<feature type="compositionally biased region" description="Gly residues" evidence="2">
    <location>
        <begin position="312"/>
        <end position="327"/>
    </location>
</feature>
<dbReference type="OrthoDB" id="3681508at2"/>
<organism evidence="4 5">
    <name type="scientific">Saccharopolyspora hirsuta</name>
    <dbReference type="NCBI Taxonomy" id="1837"/>
    <lineage>
        <taxon>Bacteria</taxon>
        <taxon>Bacillati</taxon>
        <taxon>Actinomycetota</taxon>
        <taxon>Actinomycetes</taxon>
        <taxon>Pseudonocardiales</taxon>
        <taxon>Pseudonocardiaceae</taxon>
        <taxon>Saccharopolyspora</taxon>
    </lineage>
</organism>
<evidence type="ECO:0000256" key="2">
    <source>
        <dbReference type="SAM" id="MobiDB-lite"/>
    </source>
</evidence>
<comment type="similarity">
    <text evidence="1">Belongs to the mycobacterial PPE family.</text>
</comment>
<feature type="region of interest" description="Disordered" evidence="2">
    <location>
        <begin position="312"/>
        <end position="359"/>
    </location>
</feature>
<feature type="domain" description="PPE" evidence="3">
    <location>
        <begin position="90"/>
        <end position="217"/>
    </location>
</feature>
<feature type="compositionally biased region" description="Gly residues" evidence="2">
    <location>
        <begin position="403"/>
        <end position="437"/>
    </location>
</feature>
<keyword evidence="5" id="KW-1185">Reference proteome</keyword>
<dbReference type="InterPro" id="IPR000030">
    <property type="entry name" value="PPE_dom"/>
</dbReference>
<dbReference type="InterPro" id="IPR038332">
    <property type="entry name" value="PPE_sf"/>
</dbReference>
<protein>
    <submittedName>
        <fullName evidence="4">PPE domain-containing protein</fullName>
    </submittedName>
</protein>